<protein>
    <submittedName>
        <fullName evidence="1">YrhB domain-containing protein</fullName>
    </submittedName>
</protein>
<organism evidence="1 2">
    <name type="scientific">Streptomyces pratisoli</name>
    <dbReference type="NCBI Taxonomy" id="3139917"/>
    <lineage>
        <taxon>Bacteria</taxon>
        <taxon>Bacillati</taxon>
        <taxon>Actinomycetota</taxon>
        <taxon>Actinomycetes</taxon>
        <taxon>Kitasatosporales</taxon>
        <taxon>Streptomycetaceae</taxon>
        <taxon>Streptomyces</taxon>
    </lineage>
</organism>
<dbReference type="EMBL" id="JBBKAI010000002">
    <property type="protein sequence ID" value="MEJ8659761.1"/>
    <property type="molecule type" value="Genomic_DNA"/>
</dbReference>
<dbReference type="Proteomes" id="UP001375539">
    <property type="component" value="Unassembled WGS sequence"/>
</dbReference>
<keyword evidence="2" id="KW-1185">Reference proteome</keyword>
<accession>A0ACC6QNB9</accession>
<reference evidence="1" key="1">
    <citation type="submission" date="2024-03" db="EMBL/GenBank/DDBJ databases">
        <title>Novel Streptomyces species of biotechnological and ecological value are a feature of Machair soil.</title>
        <authorList>
            <person name="Prole J.R."/>
            <person name="Goodfellow M."/>
            <person name="Allenby N."/>
            <person name="Ward A.C."/>
        </authorList>
    </citation>
    <scope>NUCLEOTIDE SEQUENCE</scope>
    <source>
        <strain evidence="1">MS1.AVA.4</strain>
    </source>
</reference>
<evidence type="ECO:0000313" key="1">
    <source>
        <dbReference type="EMBL" id="MEJ8659761.1"/>
    </source>
</evidence>
<proteinExistence type="predicted"/>
<gene>
    <name evidence="1" type="ORF">WKI58_25085</name>
</gene>
<sequence length="104" mass="12017">MITAERAREIVNAYLAKLQPDPPEEGVTAVVIRVQEHRFGWEFWYQSSRYVQTGSTRDMWIGTGPIVVDRRDGRLEELGGRQFGDTVAEYQRVYDQETPTGREP</sequence>
<evidence type="ECO:0000313" key="2">
    <source>
        <dbReference type="Proteomes" id="UP001375539"/>
    </source>
</evidence>
<name>A0ACC6QNB9_9ACTN</name>
<comment type="caution">
    <text evidence="1">The sequence shown here is derived from an EMBL/GenBank/DDBJ whole genome shotgun (WGS) entry which is preliminary data.</text>
</comment>